<feature type="binding site" evidence="9">
    <location>
        <position position="122"/>
    </location>
    <ligand>
        <name>Zn(2+)</name>
        <dbReference type="ChEBI" id="CHEBI:29105"/>
        <note>catalytic</note>
    </ligand>
</feature>
<dbReference type="Pfam" id="PF02130">
    <property type="entry name" value="YbeY"/>
    <property type="match status" value="1"/>
</dbReference>
<dbReference type="NCBIfam" id="TIGR00043">
    <property type="entry name" value="rRNA maturation RNase YbeY"/>
    <property type="match status" value="1"/>
</dbReference>
<dbReference type="InterPro" id="IPR002036">
    <property type="entry name" value="YbeY"/>
</dbReference>
<keyword evidence="4 9" id="KW-0540">Nuclease</keyword>
<dbReference type="GO" id="GO:0005737">
    <property type="term" value="C:cytoplasm"/>
    <property type="evidence" value="ECO:0007669"/>
    <property type="project" value="UniProtKB-SubCell"/>
</dbReference>
<evidence type="ECO:0000256" key="4">
    <source>
        <dbReference type="ARBA" id="ARBA00022722"/>
    </source>
</evidence>
<comment type="subcellular location">
    <subcellularLocation>
        <location evidence="9">Cytoplasm</location>
    </subcellularLocation>
</comment>
<evidence type="ECO:0000256" key="7">
    <source>
        <dbReference type="ARBA" id="ARBA00022801"/>
    </source>
</evidence>
<keyword evidence="11" id="KW-1185">Reference proteome</keyword>
<dbReference type="SUPFAM" id="SSF55486">
    <property type="entry name" value="Metalloproteases ('zincins'), catalytic domain"/>
    <property type="match status" value="1"/>
</dbReference>
<name>A0A364K6C3_9BACL</name>
<sequence>MKIQLDLQVNIDLNKEEEKAVSWIRVVLEQAARVEELPPIDVSIMIVDNATIQHINKEHRQVDRPTDVLSFPLWEPDEEWIITDEEETVPLGDIVISLPKAKEQAKEYGHSLAREISFLAVHGFLHLLGYDHETKEQEEEMFARQEEVLSGVGLTREHKE</sequence>
<comment type="function">
    <text evidence="9">Single strand-specific metallo-endoribonuclease involved in late-stage 70S ribosome quality control and in maturation of the 3' terminus of the 16S rRNA.</text>
</comment>
<evidence type="ECO:0000313" key="10">
    <source>
        <dbReference type="EMBL" id="RAL25861.1"/>
    </source>
</evidence>
<evidence type="ECO:0000256" key="6">
    <source>
        <dbReference type="ARBA" id="ARBA00022759"/>
    </source>
</evidence>
<evidence type="ECO:0000256" key="3">
    <source>
        <dbReference type="ARBA" id="ARBA00022552"/>
    </source>
</evidence>
<organism evidence="10 11">
    <name type="scientific">Thermoflavimicrobium daqui</name>
    <dbReference type="NCBI Taxonomy" id="2137476"/>
    <lineage>
        <taxon>Bacteria</taxon>
        <taxon>Bacillati</taxon>
        <taxon>Bacillota</taxon>
        <taxon>Bacilli</taxon>
        <taxon>Bacillales</taxon>
        <taxon>Thermoactinomycetaceae</taxon>
        <taxon>Thermoflavimicrobium</taxon>
    </lineage>
</organism>
<keyword evidence="7 9" id="KW-0378">Hydrolase</keyword>
<dbReference type="HAMAP" id="MF_00009">
    <property type="entry name" value="Endoribonucl_YbeY"/>
    <property type="match status" value="1"/>
</dbReference>
<dbReference type="Proteomes" id="UP000251213">
    <property type="component" value="Unassembled WGS sequence"/>
</dbReference>
<dbReference type="EC" id="3.1.-.-" evidence="9"/>
<reference evidence="10 11" key="2">
    <citation type="submission" date="2018-06" db="EMBL/GenBank/DDBJ databases">
        <authorList>
            <person name="Zhirakovskaya E."/>
        </authorList>
    </citation>
    <scope>NUCLEOTIDE SEQUENCE [LARGE SCALE GENOMIC DNA]</scope>
    <source>
        <strain evidence="10 11">FBKL4.011</strain>
    </source>
</reference>
<keyword evidence="5 9" id="KW-0479">Metal-binding</keyword>
<comment type="similarity">
    <text evidence="1 9">Belongs to the endoribonuclease YbeY family.</text>
</comment>
<gene>
    <name evidence="9" type="primary">ybeY</name>
    <name evidence="10" type="ORF">DL897_07230</name>
</gene>
<dbReference type="PANTHER" id="PTHR46986">
    <property type="entry name" value="ENDORIBONUCLEASE YBEY, CHLOROPLASTIC"/>
    <property type="match status" value="1"/>
</dbReference>
<evidence type="ECO:0000256" key="5">
    <source>
        <dbReference type="ARBA" id="ARBA00022723"/>
    </source>
</evidence>
<dbReference type="Gene3D" id="3.40.390.30">
    <property type="entry name" value="Metalloproteases ('zincins'), catalytic domain"/>
    <property type="match status" value="1"/>
</dbReference>
<dbReference type="GO" id="GO:0008270">
    <property type="term" value="F:zinc ion binding"/>
    <property type="evidence" value="ECO:0007669"/>
    <property type="project" value="UniProtKB-UniRule"/>
</dbReference>
<keyword evidence="2 9" id="KW-0690">Ribosome biogenesis</keyword>
<dbReference type="EMBL" id="QJKK01000003">
    <property type="protein sequence ID" value="RAL25861.1"/>
    <property type="molecule type" value="Genomic_DNA"/>
</dbReference>
<evidence type="ECO:0000256" key="2">
    <source>
        <dbReference type="ARBA" id="ARBA00022517"/>
    </source>
</evidence>
<evidence type="ECO:0000256" key="8">
    <source>
        <dbReference type="ARBA" id="ARBA00022833"/>
    </source>
</evidence>
<dbReference type="GO" id="GO:0004222">
    <property type="term" value="F:metalloendopeptidase activity"/>
    <property type="evidence" value="ECO:0007669"/>
    <property type="project" value="InterPro"/>
</dbReference>
<dbReference type="PROSITE" id="PS01306">
    <property type="entry name" value="UPF0054"/>
    <property type="match status" value="1"/>
</dbReference>
<reference evidence="10 11" key="1">
    <citation type="submission" date="2018-06" db="EMBL/GenBank/DDBJ databases">
        <title>Thermoflavimicrobium daqus sp. nov., a thermophilic microbe isolated from Moutai-flavour Daqu.</title>
        <authorList>
            <person name="Wang X."/>
            <person name="Zhou H."/>
        </authorList>
    </citation>
    <scope>NUCLEOTIDE SEQUENCE [LARGE SCALE GENOMIC DNA]</scope>
    <source>
        <strain evidence="10 11">FBKL4.011</strain>
    </source>
</reference>
<feature type="binding site" evidence="9">
    <location>
        <position position="132"/>
    </location>
    <ligand>
        <name>Zn(2+)</name>
        <dbReference type="ChEBI" id="CHEBI:29105"/>
        <note>catalytic</note>
    </ligand>
</feature>
<keyword evidence="8 9" id="KW-0862">Zinc</keyword>
<dbReference type="OrthoDB" id="9807740at2"/>
<keyword evidence="6 9" id="KW-0255">Endonuclease</keyword>
<dbReference type="InterPro" id="IPR023091">
    <property type="entry name" value="MetalPrtase_cat_dom_sf_prd"/>
</dbReference>
<evidence type="ECO:0000256" key="1">
    <source>
        <dbReference type="ARBA" id="ARBA00010875"/>
    </source>
</evidence>
<dbReference type="AlphaFoldDB" id="A0A364K6C3"/>
<feature type="binding site" evidence="9">
    <location>
        <position position="126"/>
    </location>
    <ligand>
        <name>Zn(2+)</name>
        <dbReference type="ChEBI" id="CHEBI:29105"/>
        <note>catalytic</note>
    </ligand>
</feature>
<dbReference type="InterPro" id="IPR020549">
    <property type="entry name" value="YbeY_CS"/>
</dbReference>
<dbReference type="RefSeq" id="WP_113658475.1">
    <property type="nucleotide sequence ID" value="NZ_KZ845665.1"/>
</dbReference>
<evidence type="ECO:0000256" key="9">
    <source>
        <dbReference type="HAMAP-Rule" id="MF_00009"/>
    </source>
</evidence>
<comment type="caution">
    <text evidence="10">The sequence shown here is derived from an EMBL/GenBank/DDBJ whole genome shotgun (WGS) entry which is preliminary data.</text>
</comment>
<dbReference type="PANTHER" id="PTHR46986:SF1">
    <property type="entry name" value="ENDORIBONUCLEASE YBEY, CHLOROPLASTIC"/>
    <property type="match status" value="1"/>
</dbReference>
<accession>A0A364K6C3</accession>
<dbReference type="GO" id="GO:0004521">
    <property type="term" value="F:RNA endonuclease activity"/>
    <property type="evidence" value="ECO:0007669"/>
    <property type="project" value="UniProtKB-UniRule"/>
</dbReference>
<proteinExistence type="inferred from homology"/>
<evidence type="ECO:0000313" key="11">
    <source>
        <dbReference type="Proteomes" id="UP000251213"/>
    </source>
</evidence>
<dbReference type="GO" id="GO:0006364">
    <property type="term" value="P:rRNA processing"/>
    <property type="evidence" value="ECO:0007669"/>
    <property type="project" value="UniProtKB-UniRule"/>
</dbReference>
<keyword evidence="3 9" id="KW-0698">rRNA processing</keyword>
<protein>
    <recommendedName>
        <fullName evidence="9">Endoribonuclease YbeY</fullName>
        <ecNumber evidence="9">3.1.-.-</ecNumber>
    </recommendedName>
</protein>
<comment type="cofactor">
    <cofactor evidence="9">
        <name>Zn(2+)</name>
        <dbReference type="ChEBI" id="CHEBI:29105"/>
    </cofactor>
    <text evidence="9">Binds 1 zinc ion.</text>
</comment>
<keyword evidence="9" id="KW-0963">Cytoplasm</keyword>